<dbReference type="PANTHER" id="PTHR34512">
    <property type="entry name" value="CELL SURFACE PROTEIN"/>
    <property type="match status" value="1"/>
</dbReference>
<comment type="caution">
    <text evidence="2">The sequence shown here is derived from an EMBL/GenBank/DDBJ whole genome shotgun (WGS) entry which is preliminary data.</text>
</comment>
<keyword evidence="3" id="KW-1185">Reference proteome</keyword>
<accession>A0AA41Q619</accession>
<dbReference type="InterPro" id="IPR015943">
    <property type="entry name" value="WD40/YVTN_repeat-like_dom_sf"/>
</dbReference>
<name>A0AA41Q619_9ACTN</name>
<proteinExistence type="predicted"/>
<dbReference type="SUPFAM" id="SSF50998">
    <property type="entry name" value="Quinoprotein alcohol dehydrogenase-like"/>
    <property type="match status" value="1"/>
</dbReference>
<dbReference type="InterPro" id="IPR018391">
    <property type="entry name" value="PQQ_b-propeller_rpt"/>
</dbReference>
<organism evidence="2 3">
    <name type="scientific">Yinghuangia soli</name>
    <dbReference type="NCBI Taxonomy" id="2908204"/>
    <lineage>
        <taxon>Bacteria</taxon>
        <taxon>Bacillati</taxon>
        <taxon>Actinomycetota</taxon>
        <taxon>Actinomycetes</taxon>
        <taxon>Kitasatosporales</taxon>
        <taxon>Streptomycetaceae</taxon>
        <taxon>Yinghuangia</taxon>
    </lineage>
</organism>
<dbReference type="AlphaFoldDB" id="A0AA41Q619"/>
<evidence type="ECO:0000313" key="3">
    <source>
        <dbReference type="Proteomes" id="UP001165378"/>
    </source>
</evidence>
<dbReference type="InterPro" id="IPR011047">
    <property type="entry name" value="Quinoprotein_ADH-like_sf"/>
</dbReference>
<dbReference type="Gene3D" id="2.130.10.10">
    <property type="entry name" value="YVTN repeat-like/Quinoprotein amine dehydrogenase"/>
    <property type="match status" value="2"/>
</dbReference>
<dbReference type="Proteomes" id="UP001165378">
    <property type="component" value="Unassembled WGS sequence"/>
</dbReference>
<dbReference type="SMART" id="SM00564">
    <property type="entry name" value="PQQ"/>
    <property type="match status" value="7"/>
</dbReference>
<dbReference type="RefSeq" id="WP_235055677.1">
    <property type="nucleotide sequence ID" value="NZ_JAKFHA010000020.1"/>
</dbReference>
<dbReference type="PANTHER" id="PTHR34512:SF30">
    <property type="entry name" value="OUTER MEMBRANE PROTEIN ASSEMBLY FACTOR BAMB"/>
    <property type="match status" value="1"/>
</dbReference>
<protein>
    <submittedName>
        <fullName evidence="2">PQQ-like beta-propeller repeat protein</fullName>
    </submittedName>
</protein>
<evidence type="ECO:0000259" key="1">
    <source>
        <dbReference type="Pfam" id="PF13360"/>
    </source>
</evidence>
<reference evidence="2" key="1">
    <citation type="submission" date="2022-01" db="EMBL/GenBank/DDBJ databases">
        <title>Genome-Based Taxonomic Classification of the Phylum Actinobacteria.</title>
        <authorList>
            <person name="Gao Y."/>
        </authorList>
    </citation>
    <scope>NUCLEOTIDE SEQUENCE</scope>
    <source>
        <strain evidence="2">KLBMP 8922</strain>
    </source>
</reference>
<sequence length="383" mass="39175">MTNGHVPRRALASGLAGVVMAVAVGATGCGDDGSGGGKITPWSAVIDGSRPSDPVLGDGAVYVAYELPNHQGRVVAMEAGSGKVRWSVPLAGLGSGTRPVVAGRTLLVNNTGGVYALNTATGETRWKYEDGIYGNIGHPGVIGETVVFGREPDGLKAVDLATGKDKGEFGEGDSYDFAPTGQGDLIIAVGSESTGVVAFDAKTFEERWRHKVASEPQQAPSVDGNVLYVNANSEGVYALDAATGDEKWHTDVSVESEAQPIVGNGTVYIGGGSTSSTELYALDAATGKVRWKSEVSGDPSKSPEVIAAGSGDTVYAGNRSRALFAFDPAKGTSKGTITLAGEPISALAASRAGVYVILRDPTGEFVLVALDGRTSAAPTGRKT</sequence>
<evidence type="ECO:0000313" key="2">
    <source>
        <dbReference type="EMBL" id="MCF2531009.1"/>
    </source>
</evidence>
<feature type="domain" description="Pyrrolo-quinoline quinone repeat" evidence="1">
    <location>
        <begin position="156"/>
        <end position="299"/>
    </location>
</feature>
<dbReference type="EMBL" id="JAKFHA010000020">
    <property type="protein sequence ID" value="MCF2531009.1"/>
    <property type="molecule type" value="Genomic_DNA"/>
</dbReference>
<dbReference type="Pfam" id="PF13360">
    <property type="entry name" value="PQQ_2"/>
    <property type="match status" value="1"/>
</dbReference>
<dbReference type="InterPro" id="IPR002372">
    <property type="entry name" value="PQQ_rpt_dom"/>
</dbReference>
<gene>
    <name evidence="2" type="ORF">LZ495_27870</name>
</gene>